<dbReference type="GO" id="GO:1903489">
    <property type="term" value="P:positive regulation of lactation"/>
    <property type="evidence" value="ECO:0007669"/>
    <property type="project" value="TreeGrafter"/>
</dbReference>
<dbReference type="InterPro" id="IPR001400">
    <property type="entry name" value="Somatotropin/Prolactin"/>
</dbReference>
<protein>
    <submittedName>
        <fullName evidence="8">Prolactin-2A1-like</fullName>
    </submittedName>
</protein>
<proteinExistence type="inferred from homology"/>
<gene>
    <name evidence="8" type="primary">LOC118238682</name>
</gene>
<dbReference type="AlphaFoldDB" id="A0A9J7K7W7"/>
<feature type="binding site" evidence="4">
    <location>
        <position position="212"/>
    </location>
    <ligand>
        <name>Zn(2+)</name>
        <dbReference type="ChEBI" id="CHEBI:29105"/>
    </ligand>
</feature>
<dbReference type="InterPro" id="IPR018116">
    <property type="entry name" value="Somatotropin_CS"/>
</dbReference>
<feature type="signal peptide" evidence="6">
    <location>
        <begin position="1"/>
        <end position="29"/>
    </location>
</feature>
<evidence type="ECO:0000256" key="1">
    <source>
        <dbReference type="ARBA" id="ARBA00004613"/>
    </source>
</evidence>
<dbReference type="PRINTS" id="PR00836">
    <property type="entry name" value="SOMATOTROPIN"/>
</dbReference>
<dbReference type="InterPro" id="IPR009079">
    <property type="entry name" value="4_helix_cytokine-like_core"/>
</dbReference>
<dbReference type="PANTHER" id="PTHR11417:SF12">
    <property type="entry name" value="PROLACTIN-2A1"/>
    <property type="match status" value="1"/>
</dbReference>
<dbReference type="Pfam" id="PF00103">
    <property type="entry name" value="Hormone_1"/>
    <property type="match status" value="1"/>
</dbReference>
<evidence type="ECO:0000313" key="7">
    <source>
        <dbReference type="Proteomes" id="UP001108280"/>
    </source>
</evidence>
<comment type="similarity">
    <text evidence="2 5">Belongs to the somatotropin/prolactin family.</text>
</comment>
<keyword evidence="3" id="KW-0964">Secreted</keyword>
<dbReference type="GO" id="GO:0046427">
    <property type="term" value="P:positive regulation of receptor signaling pathway via JAK-STAT"/>
    <property type="evidence" value="ECO:0007669"/>
    <property type="project" value="TreeGrafter"/>
</dbReference>
<dbReference type="GeneID" id="118238682"/>
<evidence type="ECO:0000256" key="5">
    <source>
        <dbReference type="RuleBase" id="RU003618"/>
    </source>
</evidence>
<keyword evidence="5" id="KW-0372">Hormone</keyword>
<feature type="chain" id="PRO_5039955606" evidence="6">
    <location>
        <begin position="30"/>
        <end position="235"/>
    </location>
</feature>
<dbReference type="GO" id="GO:0007565">
    <property type="term" value="P:female pregnancy"/>
    <property type="evidence" value="ECO:0007669"/>
    <property type="project" value="TreeGrafter"/>
</dbReference>
<dbReference type="Proteomes" id="UP001108280">
    <property type="component" value="Chromosome 4"/>
</dbReference>
<reference evidence="8" key="3">
    <citation type="submission" date="2025-08" db="UniProtKB">
        <authorList>
            <consortium name="RefSeq"/>
        </authorList>
    </citation>
    <scope>IDENTIFICATION</scope>
    <source>
        <strain evidence="8">17A/GY</strain>
        <tissue evidence="8">Liver</tissue>
    </source>
</reference>
<name>A0A9J7K7W7_CRIGR</name>
<keyword evidence="4" id="KW-0862">Zinc</keyword>
<keyword evidence="6" id="KW-0732">Signal</keyword>
<dbReference type="GO" id="GO:0031667">
    <property type="term" value="P:response to nutrient levels"/>
    <property type="evidence" value="ECO:0007669"/>
    <property type="project" value="TreeGrafter"/>
</dbReference>
<dbReference type="GO" id="GO:0005179">
    <property type="term" value="F:hormone activity"/>
    <property type="evidence" value="ECO:0007669"/>
    <property type="project" value="UniProtKB-KW"/>
</dbReference>
<sequence>MQLSLTYPGLWTVLLLLISNLLLWEEVSSLPNCAIHNGRCFPSMKKMLDLAVNMSQDISKQVFEMFIEFDNQYAQSHQLIKKSLKKCHTSSLHLPKPRIKALKTHPVVILKLVKSLLAAWKVPLYHLVKEMSSLENLPATMLSKAREIEKKNTGLLEGIKSILSQVQNRNYGNEKYTAWSGLASLKSDNEDVRKFAFYNLIRCAGKNALKVETALKIVRCKILKQLLSHFHCIPF</sequence>
<dbReference type="GO" id="GO:0030879">
    <property type="term" value="P:mammary gland development"/>
    <property type="evidence" value="ECO:0007669"/>
    <property type="project" value="TreeGrafter"/>
</dbReference>
<organism evidence="7 8">
    <name type="scientific">Cricetulus griseus</name>
    <name type="common">Chinese hamster</name>
    <name type="synonym">Cricetulus barabensis griseus</name>
    <dbReference type="NCBI Taxonomy" id="10029"/>
    <lineage>
        <taxon>Eukaryota</taxon>
        <taxon>Metazoa</taxon>
        <taxon>Chordata</taxon>
        <taxon>Craniata</taxon>
        <taxon>Vertebrata</taxon>
        <taxon>Euteleostomi</taxon>
        <taxon>Mammalia</taxon>
        <taxon>Eutheria</taxon>
        <taxon>Euarchontoglires</taxon>
        <taxon>Glires</taxon>
        <taxon>Rodentia</taxon>
        <taxon>Myomorpha</taxon>
        <taxon>Muroidea</taxon>
        <taxon>Cricetidae</taxon>
        <taxon>Cricetinae</taxon>
        <taxon>Cricetulus</taxon>
    </lineage>
</organism>
<comment type="subcellular location">
    <subcellularLocation>
        <location evidence="1 5">Secreted</location>
    </subcellularLocation>
</comment>
<dbReference type="KEGG" id="cge:118238682"/>
<dbReference type="GO" id="GO:0005615">
    <property type="term" value="C:extracellular space"/>
    <property type="evidence" value="ECO:0007669"/>
    <property type="project" value="TreeGrafter"/>
</dbReference>
<dbReference type="PROSITE" id="PS00266">
    <property type="entry name" value="SOMATOTROPIN_1"/>
    <property type="match status" value="1"/>
</dbReference>
<keyword evidence="7" id="KW-1185">Reference proteome</keyword>
<dbReference type="SUPFAM" id="SSF47266">
    <property type="entry name" value="4-helical cytokines"/>
    <property type="match status" value="1"/>
</dbReference>
<reference evidence="7" key="2">
    <citation type="journal article" date="2020" name="Biotechnol. Bioeng.">
        <title>Chromosome-scale scaffolds for the Chinese hamster reference genome assembly to facilitate the study of the CHO epigenome.</title>
        <authorList>
            <person name="Hilliard W."/>
            <person name="MacDonald M."/>
            <person name="Lee K.H."/>
        </authorList>
    </citation>
    <scope>NUCLEOTIDE SEQUENCE [LARGE SCALE GENOMIC DNA]</scope>
    <source>
        <strain evidence="7">17A/GY</strain>
    </source>
</reference>
<dbReference type="OrthoDB" id="9599049at2759"/>
<evidence type="ECO:0000256" key="6">
    <source>
        <dbReference type="SAM" id="SignalP"/>
    </source>
</evidence>
<dbReference type="GO" id="GO:0005148">
    <property type="term" value="F:prolactin receptor binding"/>
    <property type="evidence" value="ECO:0007669"/>
    <property type="project" value="TreeGrafter"/>
</dbReference>
<reference evidence="7" key="1">
    <citation type="journal article" date="2018" name="Biotechnol. Bioeng.">
        <title>A reference genome of the Chinese hamster based on a hybrid assembly strategy.</title>
        <authorList>
            <person name="Rupp O."/>
            <person name="MacDonald M.L."/>
            <person name="Li S."/>
            <person name="Dhiman H."/>
            <person name="Polson S."/>
            <person name="Griep S."/>
            <person name="Heffner K."/>
            <person name="Hernandez I."/>
            <person name="Brinkrolf K."/>
            <person name="Jadhav V."/>
            <person name="Samoudi M."/>
            <person name="Hao H."/>
            <person name="Kingham B."/>
            <person name="Goesmann A."/>
            <person name="Betenbaugh M.J."/>
            <person name="Lewis N.E."/>
            <person name="Borth N."/>
            <person name="Lee K.H."/>
        </authorList>
    </citation>
    <scope>NUCLEOTIDE SEQUENCE [LARGE SCALE GENOMIC DNA]</scope>
    <source>
        <strain evidence="7">17A/GY</strain>
    </source>
</reference>
<accession>A0A9J7K7W7</accession>
<dbReference type="CDD" id="cd10288">
    <property type="entry name" value="prolactin_like"/>
    <property type="match status" value="1"/>
</dbReference>
<evidence type="ECO:0000256" key="3">
    <source>
        <dbReference type="ARBA" id="ARBA00022525"/>
    </source>
</evidence>
<dbReference type="GO" id="GO:0046872">
    <property type="term" value="F:metal ion binding"/>
    <property type="evidence" value="ECO:0007669"/>
    <property type="project" value="UniProtKB-KW"/>
</dbReference>
<evidence type="ECO:0000313" key="8">
    <source>
        <dbReference type="RefSeq" id="XP_035299479.1"/>
    </source>
</evidence>
<dbReference type="PANTHER" id="PTHR11417">
    <property type="entry name" value="SOMATOTROPIN,PROLACTIN"/>
    <property type="match status" value="1"/>
</dbReference>
<evidence type="ECO:0000256" key="2">
    <source>
        <dbReference type="ARBA" id="ARBA00008474"/>
    </source>
</evidence>
<evidence type="ECO:0000256" key="4">
    <source>
        <dbReference type="PIRSR" id="PIRSR601400-1"/>
    </source>
</evidence>
<dbReference type="GO" id="GO:0008284">
    <property type="term" value="P:positive regulation of cell population proliferation"/>
    <property type="evidence" value="ECO:0007669"/>
    <property type="project" value="TreeGrafter"/>
</dbReference>
<dbReference type="Gene3D" id="1.20.1250.10">
    <property type="match status" value="1"/>
</dbReference>
<dbReference type="RefSeq" id="XP_035299479.1">
    <property type="nucleotide sequence ID" value="XM_035443588.1"/>
</dbReference>
<keyword evidence="4" id="KW-0479">Metal-binding</keyword>